<evidence type="ECO:0000313" key="1">
    <source>
        <dbReference type="EMBL" id="MXU65580.1"/>
    </source>
</evidence>
<organism evidence="1 2">
    <name type="scientific">Oceanomicrobium pacificus</name>
    <dbReference type="NCBI Taxonomy" id="2692916"/>
    <lineage>
        <taxon>Bacteria</taxon>
        <taxon>Pseudomonadati</taxon>
        <taxon>Pseudomonadota</taxon>
        <taxon>Alphaproteobacteria</taxon>
        <taxon>Rhodobacterales</taxon>
        <taxon>Paracoccaceae</taxon>
        <taxon>Oceanomicrobium</taxon>
    </lineage>
</organism>
<comment type="caution">
    <text evidence="1">The sequence shown here is derived from an EMBL/GenBank/DDBJ whole genome shotgun (WGS) entry which is preliminary data.</text>
</comment>
<dbReference type="Proteomes" id="UP000436016">
    <property type="component" value="Unassembled WGS sequence"/>
</dbReference>
<dbReference type="PANTHER" id="PTHR38008">
    <property type="entry name" value="HEMOLYSIN-RELATED"/>
    <property type="match status" value="1"/>
</dbReference>
<dbReference type="InterPro" id="IPR005590">
    <property type="entry name" value="DUF333"/>
</dbReference>
<proteinExistence type="predicted"/>
<dbReference type="Pfam" id="PF03891">
    <property type="entry name" value="DUF333"/>
    <property type="match status" value="2"/>
</dbReference>
<accession>A0A6B0TLZ8</accession>
<gene>
    <name evidence="1" type="ORF">GSH16_08975</name>
</gene>
<dbReference type="PANTHER" id="PTHR38008:SF2">
    <property type="entry name" value="HEMOLYSIN"/>
    <property type="match status" value="1"/>
</dbReference>
<sequence length="119" mass="12579">MTADGEALDAWDYFRAADQDPVTLANPAATFCVEGGGSYDLTDGSCTLADGTRVDGWDHFRKAHGQSAQMVNPAAAFCVDSGGAYRIVSGDDGNQTGRCTLADGTDLDAWVHFRENAPE</sequence>
<dbReference type="EMBL" id="WUWG01000003">
    <property type="protein sequence ID" value="MXU65580.1"/>
    <property type="molecule type" value="Genomic_DNA"/>
</dbReference>
<reference evidence="1 2" key="1">
    <citation type="submission" date="2019-12" db="EMBL/GenBank/DDBJ databases">
        <title>Strain KN286 was isolated from seawater, which was collected from Caroline Seamount in the tropical western Pacific.</title>
        <authorList>
            <person name="Wang Q."/>
        </authorList>
    </citation>
    <scope>NUCLEOTIDE SEQUENCE [LARGE SCALE GENOMIC DNA]</scope>
    <source>
        <strain evidence="1 2">KN286</strain>
    </source>
</reference>
<protein>
    <submittedName>
        <fullName evidence="1">DUF333 domain-containing protein</fullName>
    </submittedName>
</protein>
<evidence type="ECO:0000313" key="2">
    <source>
        <dbReference type="Proteomes" id="UP000436016"/>
    </source>
</evidence>
<name>A0A6B0TLZ8_9RHOB</name>
<dbReference type="AlphaFoldDB" id="A0A6B0TLZ8"/>
<keyword evidence="2" id="KW-1185">Reference proteome</keyword>